<name>A0A921ME70_9MICO</name>
<dbReference type="InterPro" id="IPR018170">
    <property type="entry name" value="Aldo/ket_reductase_CS"/>
</dbReference>
<comment type="caution">
    <text evidence="8">The sequence shown here is derived from an EMBL/GenBank/DDBJ whole genome shotgun (WGS) entry which is preliminary data.</text>
</comment>
<proteinExistence type="inferred from homology"/>
<sequence>MSGDRAPLSEHTAHSGLVLPPVGLGTYRLNGREGAEAVATALRTGYRLLDSAFNYENEAAVGAGVRESGVDRAEAVVTSKLAGRHHGAEAARTAIEESVLRMGLGHIDLLLIHWPNPSRGLYVEAWKALIDAKERGLVRHIGVSNFLPEHLQDVEDATGVRPEVNQIELHPHFPQEEALHLHRDMGIITQAWSPIGRAGDVLAEPVVRDVAAAHGITPTQAVLAWHIARGALPLPKSADAHRQAENLAAAQVVLTADEVAAITQLGRTDGRLKDQDPAVYEEF</sequence>
<dbReference type="FunFam" id="3.20.20.100:FF:000002">
    <property type="entry name" value="2,5-diketo-D-gluconic acid reductase A"/>
    <property type="match status" value="1"/>
</dbReference>
<feature type="active site" description="Proton donor" evidence="4">
    <location>
        <position position="55"/>
    </location>
</feature>
<dbReference type="SUPFAM" id="SSF51430">
    <property type="entry name" value="NAD(P)-linked oxidoreductase"/>
    <property type="match status" value="1"/>
</dbReference>
<evidence type="ECO:0000256" key="4">
    <source>
        <dbReference type="PIRSR" id="PIRSR000097-1"/>
    </source>
</evidence>
<dbReference type="EMBL" id="DYUK01000109">
    <property type="protein sequence ID" value="HJG79821.1"/>
    <property type="molecule type" value="Genomic_DNA"/>
</dbReference>
<dbReference type="PROSITE" id="PS00063">
    <property type="entry name" value="ALDOKETO_REDUCTASE_3"/>
    <property type="match status" value="1"/>
</dbReference>
<gene>
    <name evidence="8" type="ORF">K8V08_05355</name>
</gene>
<feature type="domain" description="NADP-dependent oxidoreductase" evidence="7">
    <location>
        <begin position="22"/>
        <end position="265"/>
    </location>
</feature>
<dbReference type="Pfam" id="PF00248">
    <property type="entry name" value="Aldo_ket_red"/>
    <property type="match status" value="1"/>
</dbReference>
<feature type="binding site" evidence="5">
    <location>
        <position position="113"/>
    </location>
    <ligand>
        <name>substrate</name>
    </ligand>
</feature>
<keyword evidence="2" id="KW-0521">NADP</keyword>
<evidence type="ECO:0000313" key="9">
    <source>
        <dbReference type="Proteomes" id="UP000784435"/>
    </source>
</evidence>
<evidence type="ECO:0000313" key="8">
    <source>
        <dbReference type="EMBL" id="HJG79821.1"/>
    </source>
</evidence>
<evidence type="ECO:0000256" key="2">
    <source>
        <dbReference type="ARBA" id="ARBA00022857"/>
    </source>
</evidence>
<reference evidence="8" key="2">
    <citation type="submission" date="2021-09" db="EMBL/GenBank/DDBJ databases">
        <authorList>
            <person name="Gilroy R."/>
        </authorList>
    </citation>
    <scope>NUCLEOTIDE SEQUENCE</scope>
    <source>
        <strain evidence="8">ChiGjej5B5-7349</strain>
    </source>
</reference>
<dbReference type="InterPro" id="IPR020471">
    <property type="entry name" value="AKR"/>
</dbReference>
<evidence type="ECO:0000256" key="5">
    <source>
        <dbReference type="PIRSR" id="PIRSR000097-2"/>
    </source>
</evidence>
<keyword evidence="3" id="KW-0560">Oxidoreductase</keyword>
<dbReference type="AlphaFoldDB" id="A0A921ME70"/>
<evidence type="ECO:0000259" key="7">
    <source>
        <dbReference type="Pfam" id="PF00248"/>
    </source>
</evidence>
<dbReference type="Gene3D" id="3.20.20.100">
    <property type="entry name" value="NADP-dependent oxidoreductase domain"/>
    <property type="match status" value="1"/>
</dbReference>
<dbReference type="PROSITE" id="PS00798">
    <property type="entry name" value="ALDOKETO_REDUCTASE_1"/>
    <property type="match status" value="1"/>
</dbReference>
<feature type="site" description="Lowers pKa of active site Tyr" evidence="6">
    <location>
        <position position="80"/>
    </location>
</feature>
<dbReference type="PANTHER" id="PTHR43827">
    <property type="entry name" value="2,5-DIKETO-D-GLUCONIC ACID REDUCTASE"/>
    <property type="match status" value="1"/>
</dbReference>
<comment type="similarity">
    <text evidence="1">Belongs to the aldo/keto reductase family.</text>
</comment>
<dbReference type="GO" id="GO:0016616">
    <property type="term" value="F:oxidoreductase activity, acting on the CH-OH group of donors, NAD or NADP as acceptor"/>
    <property type="evidence" value="ECO:0007669"/>
    <property type="project" value="UniProtKB-ARBA"/>
</dbReference>
<dbReference type="Proteomes" id="UP000784435">
    <property type="component" value="Unassembled WGS sequence"/>
</dbReference>
<dbReference type="PRINTS" id="PR00069">
    <property type="entry name" value="ALDKETRDTASE"/>
</dbReference>
<dbReference type="PANTHER" id="PTHR43827:SF3">
    <property type="entry name" value="NADP-DEPENDENT OXIDOREDUCTASE DOMAIN-CONTAINING PROTEIN"/>
    <property type="match status" value="1"/>
</dbReference>
<dbReference type="InterPro" id="IPR036812">
    <property type="entry name" value="NAD(P)_OxRdtase_dom_sf"/>
</dbReference>
<evidence type="ECO:0000256" key="1">
    <source>
        <dbReference type="ARBA" id="ARBA00007905"/>
    </source>
</evidence>
<protein>
    <submittedName>
        <fullName evidence="8">Aldo/keto reductase</fullName>
    </submittedName>
</protein>
<dbReference type="InterPro" id="IPR023210">
    <property type="entry name" value="NADP_OxRdtase_dom"/>
</dbReference>
<evidence type="ECO:0000256" key="6">
    <source>
        <dbReference type="PIRSR" id="PIRSR000097-3"/>
    </source>
</evidence>
<accession>A0A921ME70</accession>
<dbReference type="PIRSF" id="PIRSF000097">
    <property type="entry name" value="AKR"/>
    <property type="match status" value="1"/>
</dbReference>
<evidence type="ECO:0000256" key="3">
    <source>
        <dbReference type="ARBA" id="ARBA00023002"/>
    </source>
</evidence>
<reference evidence="8" key="1">
    <citation type="journal article" date="2021" name="PeerJ">
        <title>Extensive microbial diversity within the chicken gut microbiome revealed by metagenomics and culture.</title>
        <authorList>
            <person name="Gilroy R."/>
            <person name="Ravi A."/>
            <person name="Getino M."/>
            <person name="Pursley I."/>
            <person name="Horton D.L."/>
            <person name="Alikhan N.F."/>
            <person name="Baker D."/>
            <person name="Gharbi K."/>
            <person name="Hall N."/>
            <person name="Watson M."/>
            <person name="Adriaenssens E.M."/>
            <person name="Foster-Nyarko E."/>
            <person name="Jarju S."/>
            <person name="Secka A."/>
            <person name="Antonio M."/>
            <person name="Oren A."/>
            <person name="Chaudhuri R.R."/>
            <person name="La Ragione R."/>
            <person name="Hildebrand F."/>
            <person name="Pallen M.J."/>
        </authorList>
    </citation>
    <scope>NUCLEOTIDE SEQUENCE</scope>
    <source>
        <strain evidence="8">ChiGjej5B5-7349</strain>
    </source>
</reference>
<dbReference type="PROSITE" id="PS00062">
    <property type="entry name" value="ALDOKETO_REDUCTASE_2"/>
    <property type="match status" value="1"/>
</dbReference>
<organism evidence="8 9">
    <name type="scientific">Brevibacterium senegalense</name>
    <dbReference type="NCBI Taxonomy" id="1033736"/>
    <lineage>
        <taxon>Bacteria</taxon>
        <taxon>Bacillati</taxon>
        <taxon>Actinomycetota</taxon>
        <taxon>Actinomycetes</taxon>
        <taxon>Micrococcales</taxon>
        <taxon>Brevibacteriaceae</taxon>
        <taxon>Brevibacterium</taxon>
    </lineage>
</organism>